<dbReference type="Gene3D" id="2.40.170.20">
    <property type="entry name" value="TonB-dependent receptor, beta-barrel domain"/>
    <property type="match status" value="1"/>
</dbReference>
<keyword evidence="2 7" id="KW-0813">Transport</keyword>
<keyword evidence="6 7" id="KW-0998">Cell outer membrane</keyword>
<dbReference type="Proteomes" id="UP000270673">
    <property type="component" value="Chromosome"/>
</dbReference>
<proteinExistence type="inferred from homology"/>
<protein>
    <submittedName>
        <fullName evidence="9">SusC/RagA family TonB-linked outer membrane protein</fullName>
    </submittedName>
</protein>
<feature type="domain" description="TonB-dependent receptor plug" evidence="8">
    <location>
        <begin position="221"/>
        <end position="348"/>
    </location>
</feature>
<evidence type="ECO:0000256" key="6">
    <source>
        <dbReference type="ARBA" id="ARBA00023237"/>
    </source>
</evidence>
<dbReference type="KEGG" id="buy:D8S85_09650"/>
<keyword evidence="4 7" id="KW-0812">Transmembrane</keyword>
<dbReference type="Gene3D" id="2.170.130.10">
    <property type="entry name" value="TonB-dependent receptor, plug domain"/>
    <property type="match status" value="1"/>
</dbReference>
<dbReference type="AlphaFoldDB" id="A0A3Q9ISB8"/>
<dbReference type="SUPFAM" id="SSF56935">
    <property type="entry name" value="Porins"/>
    <property type="match status" value="1"/>
</dbReference>
<dbReference type="InterPro" id="IPR012910">
    <property type="entry name" value="Plug_dom"/>
</dbReference>
<dbReference type="Gene3D" id="2.60.40.1120">
    <property type="entry name" value="Carboxypeptidase-like, regulatory domain"/>
    <property type="match status" value="1"/>
</dbReference>
<dbReference type="InterPro" id="IPR039426">
    <property type="entry name" value="TonB-dep_rcpt-like"/>
</dbReference>
<dbReference type="GO" id="GO:0009279">
    <property type="term" value="C:cell outer membrane"/>
    <property type="evidence" value="ECO:0007669"/>
    <property type="project" value="UniProtKB-SubCell"/>
</dbReference>
<evidence type="ECO:0000256" key="1">
    <source>
        <dbReference type="ARBA" id="ARBA00004571"/>
    </source>
</evidence>
<dbReference type="InterPro" id="IPR023997">
    <property type="entry name" value="TonB-dep_OMP_SusC/RagA_CS"/>
</dbReference>
<evidence type="ECO:0000313" key="10">
    <source>
        <dbReference type="Proteomes" id="UP000270673"/>
    </source>
</evidence>
<evidence type="ECO:0000313" key="9">
    <source>
        <dbReference type="EMBL" id="AZS29783.1"/>
    </source>
</evidence>
<dbReference type="Pfam" id="PF13715">
    <property type="entry name" value="CarbopepD_reg_2"/>
    <property type="match status" value="1"/>
</dbReference>
<evidence type="ECO:0000256" key="4">
    <source>
        <dbReference type="ARBA" id="ARBA00022692"/>
    </source>
</evidence>
<dbReference type="SUPFAM" id="SSF49464">
    <property type="entry name" value="Carboxypeptidase regulatory domain-like"/>
    <property type="match status" value="1"/>
</dbReference>
<dbReference type="InterPro" id="IPR037066">
    <property type="entry name" value="Plug_dom_sf"/>
</dbReference>
<dbReference type="EMBL" id="CP032819">
    <property type="protein sequence ID" value="AZS29783.1"/>
    <property type="molecule type" value="Genomic_DNA"/>
</dbReference>
<reference evidence="9 10" key="1">
    <citation type="submission" date="2018-10" db="EMBL/GenBank/DDBJ databases">
        <title>Butyricimonas faecalis sp. nov., isolated from human faeces and emended description of the genus Butyricimonas.</title>
        <authorList>
            <person name="Le Roy T."/>
            <person name="Van der Smissen P."/>
            <person name="Paquot A."/>
            <person name="Delzenne N."/>
            <person name="Muccioli G."/>
            <person name="Collet J.-F."/>
            <person name="Cani P.D."/>
        </authorList>
    </citation>
    <scope>NUCLEOTIDE SEQUENCE [LARGE SCALE GENOMIC DNA]</scope>
    <source>
        <strain evidence="9 10">H184</strain>
    </source>
</reference>
<sequence>MKKSGECKGNLRSAQKIFRVMKMMCFLMFVLLVQVRGDVIAQNQVVSVDMKNCSVEEFLREIKEQTGIRFMYKSEYVKAIPRFDVRVEDRGVMDLLEEVFAGKGIKCLYDNGVIILTKHEANDGKEDRVTVKGVVKDSRGAALPGVTVVLKGTTTGVATGIAGDFVITLPKRDSLILVFSFVGMRTKEVKWKGEPELRVVLEEDVSEMDEVVVTGYQVIDRRKSTSAINSVKMEDIMIPGVTTIDKMLEGQIPDLMVMTNSGESGVAPKIRIRGTSTLIGNREPLWVVDGVIVQDPVQISPDELNDPDYINRIGNAISGINPQDIERIDVLKDASATALYGTKAANGVIVITTKRGHVGEPQISYRGTATLKLRPRYSDRNIDLMSAKERLGVSRELAEAGYQYSSDVTWVGYEKLLRDLYNRTITYKEFENQVAYLGKTNTDWFKLLTRDALSSSHTLSVTGGTEKIRYYSSVGVNIEEDVVKPNLDRRYTGTLNLDMNFASWLAASFNMNANTSKRKYYQDEIAPINYAYNTSRAIPAYTEDGEYSFYQVPGGSFSYYNYNILNELENSNKEQESSAVTFRANLDIKPWEWLKIGTILSYSVTNTDIEGYWGAKSYYAANIRYSNYGDKLDESTLMPKGGELTVQNVRNKAYMFRLQVDLNRYWGVSQQHSINASAGMEVNSTKYDAYQNITRGYDPERGKQFVTVTPGTYPSYDEWVATNVPQITDNLSNMLSWYGSVSYSYGNLFTLNANMRYDGSNQFGERSNDKILPIWSASFTYNIAEHFAGDGDWFDDLRLKMSYGYQGNMLDNQSPVMVITKKPEDNHYGEYVSNINIYPNPALKWEKTGSLNLGVEFSMFKRRLMVSAAYYRKKTTDAYMEKEISEVNGMASYVVNGGEVVNSGYDVSFTVSPIKTDDLRWYISTSFSHANNEVSTLPSADQYERSNFLNGTAVVKGKSVSSFYSYKFIGLDPENGLPLFDDMENEREKLYGATKYETFTQVLESSGRREPTVFGGLNTTVNYKRWRLNAAFTYSLGAKTRLFKLYSDNSARIRPESNLNKVFLKRWQHAGDENYTNIPAFIADGSSSANLYHWSGFTSGQVPEIASTRWEMYNYSNIRVVRADYLKCTNLGLTYSFDAGCWGISLLEVSASVSNPFIWTSSKLKGQTPVQSGFTEVQLSERTTFTFGLNVTF</sequence>
<gene>
    <name evidence="9" type="ORF">D8S85_09650</name>
</gene>
<organism evidence="9 10">
    <name type="scientific">Butyricimonas faecalis</name>
    <dbReference type="NCBI Taxonomy" id="2093856"/>
    <lineage>
        <taxon>Bacteria</taxon>
        <taxon>Pseudomonadati</taxon>
        <taxon>Bacteroidota</taxon>
        <taxon>Bacteroidia</taxon>
        <taxon>Bacteroidales</taxon>
        <taxon>Odoribacteraceae</taxon>
        <taxon>Butyricimonas</taxon>
    </lineage>
</organism>
<dbReference type="InterPro" id="IPR008969">
    <property type="entry name" value="CarboxyPept-like_regulatory"/>
</dbReference>
<dbReference type="PROSITE" id="PS52016">
    <property type="entry name" value="TONB_DEPENDENT_REC_3"/>
    <property type="match status" value="1"/>
</dbReference>
<evidence type="ECO:0000256" key="7">
    <source>
        <dbReference type="PROSITE-ProRule" id="PRU01360"/>
    </source>
</evidence>
<dbReference type="Pfam" id="PF07715">
    <property type="entry name" value="Plug"/>
    <property type="match status" value="1"/>
</dbReference>
<comment type="similarity">
    <text evidence="7">Belongs to the TonB-dependent receptor family.</text>
</comment>
<dbReference type="NCBIfam" id="TIGR04056">
    <property type="entry name" value="OMP_RagA_SusC"/>
    <property type="match status" value="1"/>
</dbReference>
<keyword evidence="3 7" id="KW-1134">Transmembrane beta strand</keyword>
<keyword evidence="10" id="KW-1185">Reference proteome</keyword>
<accession>A0A3Q9ISB8</accession>
<dbReference type="RefSeq" id="WP_127075013.1">
    <property type="nucleotide sequence ID" value="NZ_CP032819.1"/>
</dbReference>
<dbReference type="NCBIfam" id="TIGR04057">
    <property type="entry name" value="SusC_RagA_signa"/>
    <property type="match status" value="1"/>
</dbReference>
<dbReference type="OrthoDB" id="1099024at2"/>
<evidence type="ECO:0000256" key="2">
    <source>
        <dbReference type="ARBA" id="ARBA00022448"/>
    </source>
</evidence>
<comment type="subcellular location">
    <subcellularLocation>
        <location evidence="1 7">Cell outer membrane</location>
        <topology evidence="1 7">Multi-pass membrane protein</topology>
    </subcellularLocation>
</comment>
<evidence type="ECO:0000256" key="3">
    <source>
        <dbReference type="ARBA" id="ARBA00022452"/>
    </source>
</evidence>
<evidence type="ECO:0000256" key="5">
    <source>
        <dbReference type="ARBA" id="ARBA00023136"/>
    </source>
</evidence>
<keyword evidence="5 7" id="KW-0472">Membrane</keyword>
<dbReference type="InterPro" id="IPR023996">
    <property type="entry name" value="TonB-dep_OMP_SusC/RagA"/>
</dbReference>
<dbReference type="InterPro" id="IPR036942">
    <property type="entry name" value="Beta-barrel_TonB_sf"/>
</dbReference>
<evidence type="ECO:0000259" key="8">
    <source>
        <dbReference type="Pfam" id="PF07715"/>
    </source>
</evidence>
<name>A0A3Q9ISB8_9BACT</name>